<dbReference type="Gene3D" id="3.40.630.30">
    <property type="match status" value="1"/>
</dbReference>
<sequence>MTASRLPVRARVLAVDLSRFPKVWPAYRRGLHEVYAEIGAGDLAIGPELPVGVTKVVVAFPPNPPSLPDTLSPLGNTRTPENTSRRQIPSLGEPLFSSEAQGSDSFGDVVGGVLLRDRTEIGRYTGLTQVADAIAERAPQGVNEIGGCWIHPAWRGARLGTTLVREAVRASAGDVRWTVALANQFSVGISAYAGFVPDPRFRDLPFPDNRFRSTLCWFDHRGAAS</sequence>
<accession>A0ABX2FEC6</accession>
<evidence type="ECO:0000256" key="1">
    <source>
        <dbReference type="SAM" id="MobiDB-lite"/>
    </source>
</evidence>
<feature type="compositionally biased region" description="Polar residues" evidence="1">
    <location>
        <begin position="73"/>
        <end position="87"/>
    </location>
</feature>
<dbReference type="Pfam" id="PF00583">
    <property type="entry name" value="Acetyltransf_1"/>
    <property type="match status" value="1"/>
</dbReference>
<organism evidence="3 4">
    <name type="scientific">Kibdelosporangium persicum</name>
    <dbReference type="NCBI Taxonomy" id="2698649"/>
    <lineage>
        <taxon>Bacteria</taxon>
        <taxon>Bacillati</taxon>
        <taxon>Actinomycetota</taxon>
        <taxon>Actinomycetes</taxon>
        <taxon>Pseudonocardiales</taxon>
        <taxon>Pseudonocardiaceae</taxon>
        <taxon>Kibdelosporangium</taxon>
    </lineage>
</organism>
<evidence type="ECO:0000259" key="2">
    <source>
        <dbReference type="Pfam" id="PF00583"/>
    </source>
</evidence>
<dbReference type="InterPro" id="IPR000182">
    <property type="entry name" value="GNAT_dom"/>
</dbReference>
<comment type="caution">
    <text evidence="3">The sequence shown here is derived from an EMBL/GenBank/DDBJ whole genome shotgun (WGS) entry which is preliminary data.</text>
</comment>
<keyword evidence="4" id="KW-1185">Reference proteome</keyword>
<feature type="domain" description="N-acetyltransferase" evidence="2">
    <location>
        <begin position="107"/>
        <end position="188"/>
    </location>
</feature>
<evidence type="ECO:0000313" key="3">
    <source>
        <dbReference type="EMBL" id="NRN69637.1"/>
    </source>
</evidence>
<dbReference type="EMBL" id="JAAATY010000029">
    <property type="protein sequence ID" value="NRN69637.1"/>
    <property type="molecule type" value="Genomic_DNA"/>
</dbReference>
<dbReference type="Proteomes" id="UP000763557">
    <property type="component" value="Unassembled WGS sequence"/>
</dbReference>
<reference evidence="3 4" key="1">
    <citation type="submission" date="2020-01" db="EMBL/GenBank/DDBJ databases">
        <title>Kibdelosporangium persica a novel Actinomycetes from a hot desert in Iran.</title>
        <authorList>
            <person name="Safaei N."/>
            <person name="Zaburannyi N."/>
            <person name="Mueller R."/>
            <person name="Wink J."/>
        </authorList>
    </citation>
    <scope>NUCLEOTIDE SEQUENCE [LARGE SCALE GENOMIC DNA]</scope>
    <source>
        <strain evidence="3 4">4NS15</strain>
    </source>
</reference>
<evidence type="ECO:0000313" key="4">
    <source>
        <dbReference type="Proteomes" id="UP000763557"/>
    </source>
</evidence>
<protein>
    <recommendedName>
        <fullName evidence="2">N-acetyltransferase domain-containing protein</fullName>
    </recommendedName>
</protein>
<gene>
    <name evidence="3" type="ORF">GC106_68940</name>
</gene>
<proteinExistence type="predicted"/>
<dbReference type="InterPro" id="IPR016181">
    <property type="entry name" value="Acyl_CoA_acyltransferase"/>
</dbReference>
<dbReference type="RefSeq" id="WP_173140032.1">
    <property type="nucleotide sequence ID" value="NZ_CBCSGW010000024.1"/>
</dbReference>
<feature type="region of interest" description="Disordered" evidence="1">
    <location>
        <begin position="64"/>
        <end position="88"/>
    </location>
</feature>
<name>A0ABX2FEC6_9PSEU</name>
<dbReference type="SUPFAM" id="SSF55729">
    <property type="entry name" value="Acyl-CoA N-acyltransferases (Nat)"/>
    <property type="match status" value="1"/>
</dbReference>